<keyword evidence="10" id="KW-0998">Cell outer membrane</keyword>
<keyword evidence="6" id="KW-0732">Signal</keyword>
<feature type="compositionally biased region" description="Low complexity" evidence="11">
    <location>
        <begin position="48"/>
        <end position="63"/>
    </location>
</feature>
<evidence type="ECO:0000256" key="4">
    <source>
        <dbReference type="ARBA" id="ARBA00022496"/>
    </source>
</evidence>
<dbReference type="PANTHER" id="PTHR32552">
    <property type="entry name" value="FERRICHROME IRON RECEPTOR-RELATED"/>
    <property type="match status" value="1"/>
</dbReference>
<dbReference type="SUPFAM" id="SSF56935">
    <property type="entry name" value="Porins"/>
    <property type="match status" value="1"/>
</dbReference>
<comment type="subcellular location">
    <subcellularLocation>
        <location evidence="1">Cell outer membrane</location>
        <topology evidence="1">Multi-pass membrane protein</topology>
    </subcellularLocation>
</comment>
<keyword evidence="2" id="KW-0813">Transport</keyword>
<evidence type="ECO:0000256" key="11">
    <source>
        <dbReference type="SAM" id="MobiDB-lite"/>
    </source>
</evidence>
<dbReference type="RefSeq" id="WP_012464649.1">
    <property type="nucleotide sequence ID" value="NC_010794.1"/>
</dbReference>
<dbReference type="PANTHER" id="PTHR32552:SF68">
    <property type="entry name" value="FERRICHROME OUTER MEMBRANE TRANSPORTER_PHAGE RECEPTOR"/>
    <property type="match status" value="1"/>
</dbReference>
<keyword evidence="9" id="KW-0472">Membrane</keyword>
<dbReference type="InterPro" id="IPR036942">
    <property type="entry name" value="Beta-barrel_TonB_sf"/>
</dbReference>
<dbReference type="GO" id="GO:0015344">
    <property type="term" value="F:siderophore uptake transmembrane transporter activity"/>
    <property type="evidence" value="ECO:0007669"/>
    <property type="project" value="TreeGrafter"/>
</dbReference>
<evidence type="ECO:0000256" key="7">
    <source>
        <dbReference type="ARBA" id="ARBA00023004"/>
    </source>
</evidence>
<evidence type="ECO:0000256" key="3">
    <source>
        <dbReference type="ARBA" id="ARBA00022452"/>
    </source>
</evidence>
<keyword evidence="4" id="KW-0410">Iron transport</keyword>
<dbReference type="KEGG" id="min:Minf_2315"/>
<dbReference type="Gene3D" id="2.170.130.10">
    <property type="entry name" value="TonB-dependent receptor, plug domain"/>
    <property type="match status" value="1"/>
</dbReference>
<proteinExistence type="predicted"/>
<sequence length="862" mass="95152">MKVKTGQRQLPLPTAQSSTLFPPGTQLFPFLFWWLVAASALSSSETASSFPQASSTSDSSTPLSDPPSTPTDISTPGPTAAGSSTPGGQQGSLPGMVVSTTAPGESMLPTATPTESGAYGQPLNVLDIPRQLFPVNQKILQTEGAGTQGFFDPVSTAFLSPGSTASAGNNLVIAPMIRGMPPLGFINGMQMAMHDGGWWNLPWNYNMVESFDVIEGPPNAVLGEFQPNGGAVNYITKQPYFDRFRGYVWDTTGMYENYLWGADIGGPIDKEKKIAYRFSYMGMENGSYYQYQYNDQQNFYLALSARPSDNYSVDFYSDLGTYNFDIMDFMNRPTNELINNDLYQTGALAPSQVAFGFPPFNTYAGPLVPISLRSTDMNPASGAQGITGMLQLVQNIVIDDDLHIRNNTFVFYIHNSFIDYSEMQDIDVPGDYEVYNRTEVLAALHPEEALFEQNIDAGLEFGFQRNLDYEASFLGIQNAWSIANPNNPSLANPNLWNAELSNAFVAEIKNPHAFGGGMWPIPSAPPGWYFQPLNGYSLTEDSQFWEVAPFYQHNIHFTDKLMLLVGGRATNLFISAQTPPGTPAFLSTGYDAAVLMPMVNVSPVYKPFPWMTAYFDFNWGYTSAVGDLGGYTPIYAGAEFRLVNQLIEGGMKFSLLKDKLYITTAGFEQNLYIPNVGLPPALAYIKGFELALTYQPTKNFWARIQYLLANGTEDWSGLPIGPFQFQTYSTSTALAQGLPLNNATSYPPGKYAFIGWPDQSLTAMVTYQTNMGLGVTLSALVLSNQYLDYSYNLEIPTEYVINGRLYYSTPRWDIAVNIYNLTDNRHLWFPFGPGATFGRTLNTEQIIAGLPFWVQGTVGYKF</sequence>
<keyword evidence="5" id="KW-0812">Transmembrane</keyword>
<evidence type="ECO:0000256" key="2">
    <source>
        <dbReference type="ARBA" id="ARBA00022448"/>
    </source>
</evidence>
<dbReference type="HOGENOM" id="CLU_010447_0_0_0"/>
<accession>B3E0E0</accession>
<name>B3E0E0_METI4</name>
<dbReference type="GO" id="GO:0009279">
    <property type="term" value="C:cell outer membrane"/>
    <property type="evidence" value="ECO:0007669"/>
    <property type="project" value="UniProtKB-SubCell"/>
</dbReference>
<feature type="compositionally biased region" description="Low complexity" evidence="11">
    <location>
        <begin position="70"/>
        <end position="79"/>
    </location>
</feature>
<dbReference type="EMBL" id="CP000975">
    <property type="protein sequence ID" value="ACD84369.1"/>
    <property type="molecule type" value="Genomic_DNA"/>
</dbReference>
<evidence type="ECO:0000256" key="1">
    <source>
        <dbReference type="ARBA" id="ARBA00004571"/>
    </source>
</evidence>
<keyword evidence="12" id="KW-0675">Receptor</keyword>
<dbReference type="AlphaFoldDB" id="B3E0E0"/>
<dbReference type="Gene3D" id="2.40.170.20">
    <property type="entry name" value="TonB-dependent receptor, beta-barrel domain"/>
    <property type="match status" value="1"/>
</dbReference>
<keyword evidence="7" id="KW-0408">Iron</keyword>
<evidence type="ECO:0000256" key="9">
    <source>
        <dbReference type="ARBA" id="ARBA00023136"/>
    </source>
</evidence>
<feature type="region of interest" description="Disordered" evidence="11">
    <location>
        <begin position="48"/>
        <end position="118"/>
    </location>
</feature>
<keyword evidence="3" id="KW-1134">Transmembrane beta strand</keyword>
<dbReference type="Proteomes" id="UP000009149">
    <property type="component" value="Chromosome"/>
</dbReference>
<dbReference type="eggNOG" id="COG4774">
    <property type="taxonomic scope" value="Bacteria"/>
</dbReference>
<evidence type="ECO:0000256" key="5">
    <source>
        <dbReference type="ARBA" id="ARBA00022692"/>
    </source>
</evidence>
<evidence type="ECO:0000256" key="10">
    <source>
        <dbReference type="ARBA" id="ARBA00023237"/>
    </source>
</evidence>
<organism evidence="12 13">
    <name type="scientific">Methylacidiphilum infernorum (isolate V4)</name>
    <name type="common">Methylokorus infernorum (strain V4)</name>
    <dbReference type="NCBI Taxonomy" id="481448"/>
    <lineage>
        <taxon>Bacteria</taxon>
        <taxon>Pseudomonadati</taxon>
        <taxon>Verrucomicrobiota</taxon>
        <taxon>Methylacidiphilae</taxon>
        <taxon>Methylacidiphilales</taxon>
        <taxon>Methylacidiphilaceae</taxon>
        <taxon>Methylacidiphilum (ex Ratnadevi et al. 2023)</taxon>
    </lineage>
</organism>
<feature type="compositionally biased region" description="Polar residues" evidence="11">
    <location>
        <begin position="98"/>
        <end position="115"/>
    </location>
</feature>
<evidence type="ECO:0000313" key="12">
    <source>
        <dbReference type="EMBL" id="ACD84369.1"/>
    </source>
</evidence>
<protein>
    <submittedName>
        <fullName evidence="12">Outer membrane receptor for ferric coprogen and ferric-rhodotorulic acid</fullName>
    </submittedName>
</protein>
<dbReference type="STRING" id="481448.Minf_2315"/>
<dbReference type="InterPro" id="IPR037066">
    <property type="entry name" value="Plug_dom_sf"/>
</dbReference>
<gene>
    <name evidence="12" type="primary">cirA</name>
    <name evidence="12" type="ordered locus">Minf_2315</name>
</gene>
<keyword evidence="8" id="KW-0406">Ion transport</keyword>
<evidence type="ECO:0000256" key="8">
    <source>
        <dbReference type="ARBA" id="ARBA00023065"/>
    </source>
</evidence>
<reference evidence="12 13" key="1">
    <citation type="journal article" date="2008" name="Biol. Direct">
        <title>Complete genome sequence of the extremely acidophilic methanotroph isolate V4, Methylacidiphilum infernorum, a representative of the bacterial phylum Verrucomicrobia.</title>
        <authorList>
            <person name="Hou S."/>
            <person name="Makarova K.S."/>
            <person name="Saw J.H."/>
            <person name="Senin P."/>
            <person name="Ly B.V."/>
            <person name="Zhou Z."/>
            <person name="Ren Y."/>
            <person name="Wang J."/>
            <person name="Galperin M.Y."/>
            <person name="Omelchenko M.V."/>
            <person name="Wolf Y.I."/>
            <person name="Yutin N."/>
            <person name="Koonin E.V."/>
            <person name="Stott M.B."/>
            <person name="Mountain B.W."/>
            <person name="Crowe M.A."/>
            <person name="Smirnova A.V."/>
            <person name="Dunfield P.F."/>
            <person name="Feng L."/>
            <person name="Wang L."/>
            <person name="Alam M."/>
        </authorList>
    </citation>
    <scope>NUCLEOTIDE SEQUENCE [LARGE SCALE GENOMIC DNA]</scope>
    <source>
        <strain evidence="13">Isolate V4</strain>
    </source>
</reference>
<dbReference type="InterPro" id="IPR039426">
    <property type="entry name" value="TonB-dep_rcpt-like"/>
</dbReference>
<evidence type="ECO:0000256" key="6">
    <source>
        <dbReference type="ARBA" id="ARBA00022729"/>
    </source>
</evidence>
<evidence type="ECO:0000313" key="13">
    <source>
        <dbReference type="Proteomes" id="UP000009149"/>
    </source>
</evidence>